<proteinExistence type="inferred from homology"/>
<dbReference type="AlphaFoldDB" id="A0A3S3NXP2"/>
<protein>
    <submittedName>
        <fullName evidence="3">Peptidase family M13-like protein</fullName>
    </submittedName>
</protein>
<dbReference type="InterPro" id="IPR000718">
    <property type="entry name" value="Peptidase_M13"/>
</dbReference>
<dbReference type="SUPFAM" id="SSF55486">
    <property type="entry name" value="Metalloproteases ('zincins'), catalytic domain"/>
    <property type="match status" value="1"/>
</dbReference>
<dbReference type="PROSITE" id="PS51885">
    <property type="entry name" value="NEPRILYSIN"/>
    <property type="match status" value="1"/>
</dbReference>
<dbReference type="InterPro" id="IPR018497">
    <property type="entry name" value="Peptidase_M13_C"/>
</dbReference>
<name>A0A3S3NXP2_9ACAR</name>
<dbReference type="GO" id="GO:0004222">
    <property type="term" value="F:metalloendopeptidase activity"/>
    <property type="evidence" value="ECO:0007669"/>
    <property type="project" value="InterPro"/>
</dbReference>
<evidence type="ECO:0000256" key="1">
    <source>
        <dbReference type="ARBA" id="ARBA00007357"/>
    </source>
</evidence>
<dbReference type="Gene3D" id="3.40.390.10">
    <property type="entry name" value="Collagenase (Catalytic Domain)"/>
    <property type="match status" value="1"/>
</dbReference>
<dbReference type="STRING" id="1965070.A0A3S3NXP2"/>
<reference evidence="3 4" key="1">
    <citation type="journal article" date="2018" name="Gigascience">
        <title>Genomes of trombidid mites reveal novel predicted allergens and laterally-transferred genes associated with secondary metabolism.</title>
        <authorList>
            <person name="Dong X."/>
            <person name="Chaisiri K."/>
            <person name="Xia D."/>
            <person name="Armstrong S.D."/>
            <person name="Fang Y."/>
            <person name="Donnelly M.J."/>
            <person name="Kadowaki T."/>
            <person name="McGarry J.W."/>
            <person name="Darby A.C."/>
            <person name="Makepeace B.L."/>
        </authorList>
    </citation>
    <scope>NUCLEOTIDE SEQUENCE [LARGE SCALE GENOMIC DNA]</scope>
    <source>
        <strain evidence="3">UoL-WK</strain>
    </source>
</reference>
<gene>
    <name evidence="3" type="ORF">B4U79_04774</name>
</gene>
<evidence type="ECO:0000313" key="3">
    <source>
        <dbReference type="EMBL" id="RWS00706.1"/>
    </source>
</evidence>
<dbReference type="PANTHER" id="PTHR11733:SF167">
    <property type="entry name" value="FI17812P1-RELATED"/>
    <property type="match status" value="1"/>
</dbReference>
<dbReference type="OrthoDB" id="6506552at2759"/>
<dbReference type="Proteomes" id="UP000285301">
    <property type="component" value="Unassembled WGS sequence"/>
</dbReference>
<dbReference type="Pfam" id="PF01431">
    <property type="entry name" value="Peptidase_M13"/>
    <property type="match status" value="1"/>
</dbReference>
<dbReference type="PRINTS" id="PR00786">
    <property type="entry name" value="NEPRILYSIN"/>
</dbReference>
<comment type="similarity">
    <text evidence="1">Belongs to the peptidase M13 family.</text>
</comment>
<sequence>MALMIGILQPPIYYHKAPLAANFGGIASIIGHEITHGFDQSGSQYDYKGEKNNWWDEDTLKIYKEKTQCFIDQYSNVTEPVTGKKVNGTITVGDNVADNGGLRLAFDAFKEYARTKRPEKNFKLPFEMSEFSTDQLFFISVANLYCHNYDNETILFFLKYDNHSPNSVRANVPMQNSENFAKAFNCKRGSPMNPENKCVLW</sequence>
<dbReference type="EMBL" id="NCKU01010688">
    <property type="protein sequence ID" value="RWS00706.1"/>
    <property type="molecule type" value="Genomic_DNA"/>
</dbReference>
<accession>A0A3S3NXP2</accession>
<evidence type="ECO:0000259" key="2">
    <source>
        <dbReference type="Pfam" id="PF01431"/>
    </source>
</evidence>
<dbReference type="GO" id="GO:0005886">
    <property type="term" value="C:plasma membrane"/>
    <property type="evidence" value="ECO:0007669"/>
    <property type="project" value="TreeGrafter"/>
</dbReference>
<dbReference type="GO" id="GO:0016485">
    <property type="term" value="P:protein processing"/>
    <property type="evidence" value="ECO:0007669"/>
    <property type="project" value="TreeGrafter"/>
</dbReference>
<dbReference type="InterPro" id="IPR024079">
    <property type="entry name" value="MetalloPept_cat_dom_sf"/>
</dbReference>
<dbReference type="PANTHER" id="PTHR11733">
    <property type="entry name" value="ZINC METALLOPROTEASE FAMILY M13 NEPRILYSIN-RELATED"/>
    <property type="match status" value="1"/>
</dbReference>
<comment type="caution">
    <text evidence="3">The sequence shown here is derived from an EMBL/GenBank/DDBJ whole genome shotgun (WGS) entry which is preliminary data.</text>
</comment>
<evidence type="ECO:0000313" key="4">
    <source>
        <dbReference type="Proteomes" id="UP000285301"/>
    </source>
</evidence>
<organism evidence="3 4">
    <name type="scientific">Dinothrombium tinctorium</name>
    <dbReference type="NCBI Taxonomy" id="1965070"/>
    <lineage>
        <taxon>Eukaryota</taxon>
        <taxon>Metazoa</taxon>
        <taxon>Ecdysozoa</taxon>
        <taxon>Arthropoda</taxon>
        <taxon>Chelicerata</taxon>
        <taxon>Arachnida</taxon>
        <taxon>Acari</taxon>
        <taxon>Acariformes</taxon>
        <taxon>Trombidiformes</taxon>
        <taxon>Prostigmata</taxon>
        <taxon>Anystina</taxon>
        <taxon>Parasitengona</taxon>
        <taxon>Trombidioidea</taxon>
        <taxon>Trombidiidae</taxon>
        <taxon>Dinothrombium</taxon>
    </lineage>
</organism>
<keyword evidence="4" id="KW-1185">Reference proteome</keyword>
<feature type="domain" description="Peptidase M13 C-terminal" evidence="2">
    <location>
        <begin position="3"/>
        <end position="198"/>
    </location>
</feature>
<dbReference type="CDD" id="cd08662">
    <property type="entry name" value="M13"/>
    <property type="match status" value="1"/>
</dbReference>